<evidence type="ECO:0000256" key="5">
    <source>
        <dbReference type="ARBA" id="ARBA00023128"/>
    </source>
</evidence>
<dbReference type="CDD" id="cd06257">
    <property type="entry name" value="DnaJ"/>
    <property type="match status" value="1"/>
</dbReference>
<dbReference type="Proteomes" id="UP001152795">
    <property type="component" value="Unassembled WGS sequence"/>
</dbReference>
<keyword evidence="5" id="KW-0496">Mitochondrion</keyword>
<dbReference type="SMART" id="SM00271">
    <property type="entry name" value="DnaJ"/>
    <property type="match status" value="1"/>
</dbReference>
<sequence>MNRITRLFGSVFFRNLRCLNQVVYFRTILLKSRHICTTTNKFAYFSGRVIMSPSRTRKLCDVPTATCWKCSYSYLASVNGEAVFFCPSCDVVQELISDRTYFDIMNCKRTFDLDTKQLTQQFRSLQSQLHPDKFSLKSEMEQNLSSLQSSLLNEAYQMLLKPLARGLYLLELQGLSIQDGNVGSDVEFLSEIMEMNETLENGSEDTLRKLRSQIEDNLELCTKKASDAFNKQDFVAAQEILSQMKYYDNISEQIREKIMT</sequence>
<evidence type="ECO:0000256" key="1">
    <source>
        <dbReference type="ARBA" id="ARBA00004173"/>
    </source>
</evidence>
<dbReference type="GO" id="GO:0044571">
    <property type="term" value="P:[2Fe-2S] cluster assembly"/>
    <property type="evidence" value="ECO:0007669"/>
    <property type="project" value="InterPro"/>
</dbReference>
<dbReference type="InterPro" id="IPR009073">
    <property type="entry name" value="HscB_oligo_C"/>
</dbReference>
<dbReference type="InterPro" id="IPR036386">
    <property type="entry name" value="HscB_C_sf"/>
</dbReference>
<dbReference type="GO" id="GO:0051259">
    <property type="term" value="P:protein complex oligomerization"/>
    <property type="evidence" value="ECO:0007669"/>
    <property type="project" value="InterPro"/>
</dbReference>
<dbReference type="SUPFAM" id="SSF47144">
    <property type="entry name" value="HSC20 (HSCB), C-terminal oligomerisation domain"/>
    <property type="match status" value="1"/>
</dbReference>
<dbReference type="OrthoDB" id="448954at2759"/>
<evidence type="ECO:0000313" key="7">
    <source>
        <dbReference type="EMBL" id="CAB3981053.1"/>
    </source>
</evidence>
<dbReference type="PROSITE" id="PS50076">
    <property type="entry name" value="DNAJ_2"/>
    <property type="match status" value="1"/>
</dbReference>
<dbReference type="Gene3D" id="1.20.1280.20">
    <property type="entry name" value="HscB, C-terminal domain"/>
    <property type="match status" value="1"/>
</dbReference>
<keyword evidence="6" id="KW-0143">Chaperone</keyword>
<keyword evidence="8" id="KW-1185">Reference proteome</keyword>
<dbReference type="FunFam" id="1.20.1280.20:FF:000002">
    <property type="entry name" value="HscB mitochondrial iron-sulfur cluster co-chaperone"/>
    <property type="match status" value="1"/>
</dbReference>
<dbReference type="GO" id="GO:0051087">
    <property type="term" value="F:protein-folding chaperone binding"/>
    <property type="evidence" value="ECO:0007669"/>
    <property type="project" value="InterPro"/>
</dbReference>
<dbReference type="GO" id="GO:0001671">
    <property type="term" value="F:ATPase activator activity"/>
    <property type="evidence" value="ECO:0007669"/>
    <property type="project" value="InterPro"/>
</dbReference>
<dbReference type="PANTHER" id="PTHR14021">
    <property type="entry name" value="IRON-SULFUR CLUSTER CO-CHAPERONE PROTEIN HSCB"/>
    <property type="match status" value="1"/>
</dbReference>
<proteinExistence type="inferred from homology"/>
<dbReference type="Gene3D" id="1.10.287.110">
    <property type="entry name" value="DnaJ domain"/>
    <property type="match status" value="1"/>
</dbReference>
<dbReference type="SUPFAM" id="SSF46565">
    <property type="entry name" value="Chaperone J-domain"/>
    <property type="match status" value="1"/>
</dbReference>
<evidence type="ECO:0000256" key="6">
    <source>
        <dbReference type="ARBA" id="ARBA00023186"/>
    </source>
</evidence>
<dbReference type="AlphaFoldDB" id="A0A7D9DAG6"/>
<evidence type="ECO:0000256" key="2">
    <source>
        <dbReference type="ARBA" id="ARBA00004496"/>
    </source>
</evidence>
<evidence type="ECO:0000313" key="8">
    <source>
        <dbReference type="Proteomes" id="UP001152795"/>
    </source>
</evidence>
<comment type="similarity">
    <text evidence="3">Belongs to the HscB family.</text>
</comment>
<dbReference type="NCBIfam" id="TIGR00714">
    <property type="entry name" value="hscB"/>
    <property type="match status" value="1"/>
</dbReference>
<accession>A0A7D9DAG6</accession>
<dbReference type="InterPro" id="IPR004640">
    <property type="entry name" value="HscB"/>
</dbReference>
<comment type="caution">
    <text evidence="7">The sequence shown here is derived from an EMBL/GenBank/DDBJ whole genome shotgun (WGS) entry which is preliminary data.</text>
</comment>
<dbReference type="InterPro" id="IPR001623">
    <property type="entry name" value="DnaJ_domain"/>
</dbReference>
<reference evidence="7" key="1">
    <citation type="submission" date="2020-04" db="EMBL/GenBank/DDBJ databases">
        <authorList>
            <person name="Alioto T."/>
            <person name="Alioto T."/>
            <person name="Gomez Garrido J."/>
        </authorList>
    </citation>
    <scope>NUCLEOTIDE SEQUENCE</scope>
    <source>
        <strain evidence="7">A484AB</strain>
    </source>
</reference>
<protein>
    <submittedName>
        <fullName evidence="7">Iron-sulfur cluster co-chaperone, mitochondrial</fullName>
    </submittedName>
</protein>
<dbReference type="EMBL" id="CACRXK020000347">
    <property type="protein sequence ID" value="CAB3981053.1"/>
    <property type="molecule type" value="Genomic_DNA"/>
</dbReference>
<dbReference type="InterPro" id="IPR036869">
    <property type="entry name" value="J_dom_sf"/>
</dbReference>
<keyword evidence="4" id="KW-0963">Cytoplasm</keyword>
<evidence type="ECO:0000256" key="3">
    <source>
        <dbReference type="ARBA" id="ARBA00010476"/>
    </source>
</evidence>
<name>A0A7D9DAG6_PARCT</name>
<dbReference type="GO" id="GO:0005739">
    <property type="term" value="C:mitochondrion"/>
    <property type="evidence" value="ECO:0007669"/>
    <property type="project" value="UniProtKB-SubCell"/>
</dbReference>
<organism evidence="7 8">
    <name type="scientific">Paramuricea clavata</name>
    <name type="common">Red gorgonian</name>
    <name type="synonym">Violescent sea-whip</name>
    <dbReference type="NCBI Taxonomy" id="317549"/>
    <lineage>
        <taxon>Eukaryota</taxon>
        <taxon>Metazoa</taxon>
        <taxon>Cnidaria</taxon>
        <taxon>Anthozoa</taxon>
        <taxon>Octocorallia</taxon>
        <taxon>Malacalcyonacea</taxon>
        <taxon>Plexauridae</taxon>
        <taxon>Paramuricea</taxon>
    </lineage>
</organism>
<dbReference type="Pfam" id="PF07743">
    <property type="entry name" value="HSCB_C"/>
    <property type="match status" value="1"/>
</dbReference>
<gene>
    <name evidence="7" type="ORF">PACLA_8A037950</name>
</gene>
<comment type="subcellular location">
    <subcellularLocation>
        <location evidence="2">Cytoplasm</location>
    </subcellularLocation>
    <subcellularLocation>
        <location evidence="1">Mitochondrion</location>
    </subcellularLocation>
</comment>
<dbReference type="PANTHER" id="PTHR14021:SF15">
    <property type="entry name" value="IRON-SULFUR CLUSTER CO-CHAPERONE PROTEIN HSCB"/>
    <property type="match status" value="1"/>
</dbReference>
<evidence type="ECO:0000256" key="4">
    <source>
        <dbReference type="ARBA" id="ARBA00022490"/>
    </source>
</evidence>